<comment type="caution">
    <text evidence="1">The sequence shown here is derived from an EMBL/GenBank/DDBJ whole genome shotgun (WGS) entry which is preliminary data.</text>
</comment>
<keyword evidence="2" id="KW-1185">Reference proteome</keyword>
<sequence>MGGGTAGCPLAATLSQNFRVLLLERSGSPHGNQNITNLATFTNTITDIVGTMFCLRGWGRQHSSSCAWRGDLLEWWVLHARQPGRRVEVRLGFGFGE</sequence>
<evidence type="ECO:0000313" key="1">
    <source>
        <dbReference type="EMBL" id="KAJ8650155.1"/>
    </source>
</evidence>
<name>A0ACC2MWN9_PERAE</name>
<reference evidence="1 2" key="1">
    <citation type="journal article" date="2022" name="Hortic Res">
        <title>A haplotype resolved chromosomal level avocado genome allows analysis of novel avocado genes.</title>
        <authorList>
            <person name="Nath O."/>
            <person name="Fletcher S.J."/>
            <person name="Hayward A."/>
            <person name="Shaw L.M."/>
            <person name="Masouleh A.K."/>
            <person name="Furtado A."/>
            <person name="Henry R.J."/>
            <person name="Mitter N."/>
        </authorList>
    </citation>
    <scope>NUCLEOTIDE SEQUENCE [LARGE SCALE GENOMIC DNA]</scope>
    <source>
        <strain evidence="2">cv. Hass</strain>
    </source>
</reference>
<gene>
    <name evidence="1" type="ORF">MRB53_003178</name>
</gene>
<proteinExistence type="predicted"/>
<organism evidence="1 2">
    <name type="scientific">Persea americana</name>
    <name type="common">Avocado</name>
    <dbReference type="NCBI Taxonomy" id="3435"/>
    <lineage>
        <taxon>Eukaryota</taxon>
        <taxon>Viridiplantae</taxon>
        <taxon>Streptophyta</taxon>
        <taxon>Embryophyta</taxon>
        <taxon>Tracheophyta</taxon>
        <taxon>Spermatophyta</taxon>
        <taxon>Magnoliopsida</taxon>
        <taxon>Magnoliidae</taxon>
        <taxon>Laurales</taxon>
        <taxon>Lauraceae</taxon>
        <taxon>Persea</taxon>
    </lineage>
</organism>
<dbReference type="Proteomes" id="UP001234297">
    <property type="component" value="Chromosome 1"/>
</dbReference>
<dbReference type="EMBL" id="CM056809">
    <property type="protein sequence ID" value="KAJ8650155.1"/>
    <property type="molecule type" value="Genomic_DNA"/>
</dbReference>
<protein>
    <submittedName>
        <fullName evidence="1">Uncharacterized protein</fullName>
    </submittedName>
</protein>
<evidence type="ECO:0000313" key="2">
    <source>
        <dbReference type="Proteomes" id="UP001234297"/>
    </source>
</evidence>
<accession>A0ACC2MWN9</accession>